<sequence>MSLPPDLPPDPLWNLLHLHAKKIRELDAKWNGPAWLPEDVRRAQKGTRGGTVVQQPPKLLCAALIKITDMVLKHITPNQLPGLWSDGGRLRQAVQENTEASTGRGSLTAPMANSILKEMESWPPEMWHTFKRHADTCISPSLQVPPQLNISTPSSKRRLPELQPIRGRTADATEFKKQRTDEYEHHSWAPRPISYSLPPAIQSYPRAGPRDSTALPRSRSILPKPPPSAVAPHPNNNNNEFVLFQNMHSSHTQHPIPPRPTPASSMQSRAFQTYNTPPNSMPIDPRLAMPHTSPPLATDTIISGPRPTDTFQRFPAMVLSRSVTPITGFNPWLGTPSYLVDTSSASLSSDLSKSPALSMAPSRPSTVATSRASFSPMAHTQSKQVPNPLSAITCGRSESMAKDLRNLDSLALRPRDHSQVVTEPAASIDEQSCAESEPHETYGNLNAADVVRVLQSPTEPIDEQMIDILYQATVAYCDRSHDVVVKRADWLAGIESSVGKEPPLQSQDQIASNLVVIPFFKDHWISLSLKTEGNGRHIITVYDPGPGNRDNRASSATLSLKKAYNLHRRIKQKIEEPPGLTALEPSQSAEAMLVGLRILLQDSVPQSTTRRQITFERNVLLDMLGSLSDDQLSCVPPTMHGLIRQVEVQLNVIRAEETKPVFDLKEVPKSASGIGSLLQENAGQIDIFRLAEDYNKADEDLTKIKSQRKQCHEELENLDKQEEEVLRKRHTAELCGVTLSSTQDATRRKEQLKALATKEKKSRDQLRAHEMKRKGLLLDHSKVQAQIGHLREVDKDEELLRANANERLAKEYLDGNSLTKLVAKSTE</sequence>
<feature type="coiled-coil region" evidence="1">
    <location>
        <begin position="701"/>
        <end position="728"/>
    </location>
</feature>
<keyword evidence="4" id="KW-1185">Reference proteome</keyword>
<protein>
    <submittedName>
        <fullName evidence="3">Uncharacterized protein</fullName>
    </submittedName>
</protein>
<accession>A0A9W8RQE5</accession>
<dbReference type="AlphaFoldDB" id="A0A9W8RQE5"/>
<evidence type="ECO:0000256" key="1">
    <source>
        <dbReference type="SAM" id="Coils"/>
    </source>
</evidence>
<evidence type="ECO:0000256" key="2">
    <source>
        <dbReference type="SAM" id="MobiDB-lite"/>
    </source>
</evidence>
<feature type="compositionally biased region" description="Polar residues" evidence="2">
    <location>
        <begin position="144"/>
        <end position="154"/>
    </location>
</feature>
<evidence type="ECO:0000313" key="3">
    <source>
        <dbReference type="EMBL" id="KAJ4248136.1"/>
    </source>
</evidence>
<feature type="region of interest" description="Disordered" evidence="2">
    <location>
        <begin position="144"/>
        <end position="168"/>
    </location>
</feature>
<comment type="caution">
    <text evidence="3">The sequence shown here is derived from an EMBL/GenBank/DDBJ whole genome shotgun (WGS) entry which is preliminary data.</text>
</comment>
<dbReference type="Proteomes" id="UP001152049">
    <property type="component" value="Unassembled WGS sequence"/>
</dbReference>
<organism evidence="3 4">
    <name type="scientific">Fusarium torreyae</name>
    <dbReference type="NCBI Taxonomy" id="1237075"/>
    <lineage>
        <taxon>Eukaryota</taxon>
        <taxon>Fungi</taxon>
        <taxon>Dikarya</taxon>
        <taxon>Ascomycota</taxon>
        <taxon>Pezizomycotina</taxon>
        <taxon>Sordariomycetes</taxon>
        <taxon>Hypocreomycetidae</taxon>
        <taxon>Hypocreales</taxon>
        <taxon>Nectriaceae</taxon>
        <taxon>Fusarium</taxon>
    </lineage>
</organism>
<proteinExistence type="predicted"/>
<feature type="region of interest" description="Disordered" evidence="2">
    <location>
        <begin position="204"/>
        <end position="232"/>
    </location>
</feature>
<gene>
    <name evidence="3" type="ORF">NW762_012906</name>
</gene>
<feature type="compositionally biased region" description="Polar residues" evidence="2">
    <location>
        <begin position="262"/>
        <end position="278"/>
    </location>
</feature>
<feature type="region of interest" description="Disordered" evidence="2">
    <location>
        <begin position="249"/>
        <end position="306"/>
    </location>
</feature>
<evidence type="ECO:0000313" key="4">
    <source>
        <dbReference type="Proteomes" id="UP001152049"/>
    </source>
</evidence>
<keyword evidence="1" id="KW-0175">Coiled coil</keyword>
<reference evidence="3" key="1">
    <citation type="submission" date="2022-09" db="EMBL/GenBank/DDBJ databases">
        <title>Fusarium specimens isolated from Avocado Roots.</title>
        <authorList>
            <person name="Stajich J."/>
            <person name="Roper C."/>
            <person name="Heimlech-Rivalta G."/>
        </authorList>
    </citation>
    <scope>NUCLEOTIDE SEQUENCE</scope>
    <source>
        <strain evidence="3">CF00136</strain>
    </source>
</reference>
<name>A0A9W8RQE5_9HYPO</name>
<dbReference type="EMBL" id="JAOQAZ010000037">
    <property type="protein sequence ID" value="KAJ4248136.1"/>
    <property type="molecule type" value="Genomic_DNA"/>
</dbReference>